<dbReference type="SUPFAM" id="SSF100950">
    <property type="entry name" value="NagB/RpiA/CoA transferase-like"/>
    <property type="match status" value="1"/>
</dbReference>
<evidence type="ECO:0000256" key="4">
    <source>
        <dbReference type="ARBA" id="ARBA00023125"/>
    </source>
</evidence>
<evidence type="ECO:0000313" key="9">
    <source>
        <dbReference type="Proteomes" id="UP001500730"/>
    </source>
</evidence>
<evidence type="ECO:0000313" key="8">
    <source>
        <dbReference type="EMBL" id="GAA2471189.1"/>
    </source>
</evidence>
<comment type="caution">
    <text evidence="8">The sequence shown here is derived from an EMBL/GenBank/DDBJ whole genome shotgun (WGS) entry which is preliminary data.</text>
</comment>
<name>A0ABP5Y1D9_9MICO</name>
<proteinExistence type="predicted"/>
<gene>
    <name evidence="8" type="ORF">GCM10009858_05670</name>
</gene>
<dbReference type="Proteomes" id="UP001500730">
    <property type="component" value="Unassembled WGS sequence"/>
</dbReference>
<sequence length="254" mass="26911">MRYARHRAITDELRDGAVSVQDLVVRLGVSAATIRRDLAELSDAGLVRRVHGGAAPLAGVEGPGEVDRPYEEVADDAAADKQAIARRAAELVHDGDTVLLDIGTTTGALARELKGRPITVITPSLAVLDALRGDPAVDIVLLGGSLRRAYHSLVGPLTEEALRRVRASTVFLGTSGVDEHGWVLDTTSVEVPTKRLLLEASAHVVLLADRTKLPGQGSIRVCDFGAVSTLITNADPHHPTLEIARSRGTDVLLT</sequence>
<dbReference type="PROSITE" id="PS51000">
    <property type="entry name" value="HTH_DEOR_2"/>
    <property type="match status" value="1"/>
</dbReference>
<dbReference type="Pfam" id="PF08220">
    <property type="entry name" value="HTH_DeoR"/>
    <property type="match status" value="1"/>
</dbReference>
<keyword evidence="4 8" id="KW-0238">DNA-binding</keyword>
<dbReference type="SUPFAM" id="SSF46785">
    <property type="entry name" value="Winged helix' DNA-binding domain"/>
    <property type="match status" value="1"/>
</dbReference>
<evidence type="ECO:0000259" key="7">
    <source>
        <dbReference type="PROSITE" id="PS51000"/>
    </source>
</evidence>
<dbReference type="InterPro" id="IPR050313">
    <property type="entry name" value="Carb_Metab_HTH_regulators"/>
</dbReference>
<dbReference type="SMART" id="SM01134">
    <property type="entry name" value="DeoRC"/>
    <property type="match status" value="1"/>
</dbReference>
<keyword evidence="3" id="KW-0805">Transcription regulation</keyword>
<dbReference type="InterPro" id="IPR036388">
    <property type="entry name" value="WH-like_DNA-bd_sf"/>
</dbReference>
<evidence type="ECO:0000256" key="1">
    <source>
        <dbReference type="ARBA" id="ARBA00021390"/>
    </source>
</evidence>
<dbReference type="RefSeq" id="WP_344252749.1">
    <property type="nucleotide sequence ID" value="NZ_BAAARE010000002.1"/>
</dbReference>
<dbReference type="Gene3D" id="3.40.50.1360">
    <property type="match status" value="1"/>
</dbReference>
<dbReference type="InterPro" id="IPR001034">
    <property type="entry name" value="DeoR_HTH"/>
</dbReference>
<evidence type="ECO:0000256" key="3">
    <source>
        <dbReference type="ARBA" id="ARBA00023015"/>
    </source>
</evidence>
<dbReference type="SMART" id="SM00420">
    <property type="entry name" value="HTH_DEOR"/>
    <property type="match status" value="1"/>
</dbReference>
<dbReference type="EMBL" id="BAAARE010000002">
    <property type="protein sequence ID" value="GAA2471189.1"/>
    <property type="molecule type" value="Genomic_DNA"/>
</dbReference>
<accession>A0ABP5Y1D9</accession>
<dbReference type="InterPro" id="IPR018356">
    <property type="entry name" value="Tscrpt_reg_HTH_DeoR_CS"/>
</dbReference>
<feature type="domain" description="HTH deoR-type" evidence="7">
    <location>
        <begin position="1"/>
        <end position="56"/>
    </location>
</feature>
<dbReference type="PRINTS" id="PR00037">
    <property type="entry name" value="HTHLACR"/>
</dbReference>
<keyword evidence="2" id="KW-0678">Repressor</keyword>
<dbReference type="PROSITE" id="PS00894">
    <property type="entry name" value="HTH_DEOR_1"/>
    <property type="match status" value="1"/>
</dbReference>
<keyword evidence="9" id="KW-1185">Reference proteome</keyword>
<dbReference type="PANTHER" id="PTHR30363">
    <property type="entry name" value="HTH-TYPE TRANSCRIPTIONAL REGULATOR SRLR-RELATED"/>
    <property type="match status" value="1"/>
</dbReference>
<comment type="function">
    <text evidence="6">Repressor of the lactose catabolism operon. Galactose-6-phosphate is the inducer.</text>
</comment>
<dbReference type="InterPro" id="IPR036390">
    <property type="entry name" value="WH_DNA-bd_sf"/>
</dbReference>
<dbReference type="Gene3D" id="1.10.10.10">
    <property type="entry name" value="Winged helix-like DNA-binding domain superfamily/Winged helix DNA-binding domain"/>
    <property type="match status" value="1"/>
</dbReference>
<dbReference type="Pfam" id="PF00455">
    <property type="entry name" value="DeoRC"/>
    <property type="match status" value="1"/>
</dbReference>
<dbReference type="GO" id="GO:0003677">
    <property type="term" value="F:DNA binding"/>
    <property type="evidence" value="ECO:0007669"/>
    <property type="project" value="UniProtKB-KW"/>
</dbReference>
<organism evidence="8 9">
    <name type="scientific">Terrabacter carboxydivorans</name>
    <dbReference type="NCBI Taxonomy" id="619730"/>
    <lineage>
        <taxon>Bacteria</taxon>
        <taxon>Bacillati</taxon>
        <taxon>Actinomycetota</taxon>
        <taxon>Actinomycetes</taxon>
        <taxon>Micrococcales</taxon>
        <taxon>Intrasporangiaceae</taxon>
        <taxon>Terrabacter</taxon>
    </lineage>
</organism>
<dbReference type="InterPro" id="IPR037171">
    <property type="entry name" value="NagB/RpiA_transferase-like"/>
</dbReference>
<dbReference type="InterPro" id="IPR011991">
    <property type="entry name" value="ArsR-like_HTH"/>
</dbReference>
<dbReference type="CDD" id="cd00090">
    <property type="entry name" value="HTH_ARSR"/>
    <property type="match status" value="1"/>
</dbReference>
<evidence type="ECO:0000256" key="2">
    <source>
        <dbReference type="ARBA" id="ARBA00022491"/>
    </source>
</evidence>
<evidence type="ECO:0000256" key="6">
    <source>
        <dbReference type="ARBA" id="ARBA00024937"/>
    </source>
</evidence>
<dbReference type="PANTHER" id="PTHR30363:SF4">
    <property type="entry name" value="GLYCEROL-3-PHOSPHATE REGULON REPRESSOR"/>
    <property type="match status" value="1"/>
</dbReference>
<reference evidence="9" key="1">
    <citation type="journal article" date="2019" name="Int. J. Syst. Evol. Microbiol.">
        <title>The Global Catalogue of Microorganisms (GCM) 10K type strain sequencing project: providing services to taxonomists for standard genome sequencing and annotation.</title>
        <authorList>
            <consortium name="The Broad Institute Genomics Platform"/>
            <consortium name="The Broad Institute Genome Sequencing Center for Infectious Disease"/>
            <person name="Wu L."/>
            <person name="Ma J."/>
        </authorList>
    </citation>
    <scope>NUCLEOTIDE SEQUENCE [LARGE SCALE GENOMIC DNA]</scope>
    <source>
        <strain evidence="9">JCM 16259</strain>
    </source>
</reference>
<keyword evidence="5" id="KW-0804">Transcription</keyword>
<evidence type="ECO:0000256" key="5">
    <source>
        <dbReference type="ARBA" id="ARBA00023163"/>
    </source>
</evidence>
<protein>
    <recommendedName>
        <fullName evidence="1">Lactose phosphotransferase system repressor</fullName>
    </recommendedName>
</protein>
<dbReference type="InterPro" id="IPR014036">
    <property type="entry name" value="DeoR-like_C"/>
</dbReference>